<keyword evidence="8" id="KW-0238">DNA-binding</keyword>
<evidence type="ECO:0000313" key="13">
    <source>
        <dbReference type="EMBL" id="EPH46891.1"/>
    </source>
</evidence>
<evidence type="ECO:0000256" key="4">
    <source>
        <dbReference type="ARBA" id="ARBA00022679"/>
    </source>
</evidence>
<dbReference type="SUPFAM" id="SSF55979">
    <property type="entry name" value="DNA clamp"/>
    <property type="match status" value="3"/>
</dbReference>
<comment type="similarity">
    <text evidence="2 9">Belongs to the beta sliding clamp family.</text>
</comment>
<keyword evidence="5 9" id="KW-0548">Nucleotidyltransferase</keyword>
<organism evidence="13 14">
    <name type="scientific">Streptomyces aurantiacus JA 4570</name>
    <dbReference type="NCBI Taxonomy" id="1286094"/>
    <lineage>
        <taxon>Bacteria</taxon>
        <taxon>Bacillati</taxon>
        <taxon>Actinomycetota</taxon>
        <taxon>Actinomycetes</taxon>
        <taxon>Kitasatosporales</taxon>
        <taxon>Streptomycetaceae</taxon>
        <taxon>Streptomyces</taxon>
        <taxon>Streptomyces aurantiacus group</taxon>
    </lineage>
</organism>
<dbReference type="InterPro" id="IPR022634">
    <property type="entry name" value="DNA_polIII_beta_N"/>
</dbReference>
<dbReference type="GO" id="GO:0003887">
    <property type="term" value="F:DNA-directed DNA polymerase activity"/>
    <property type="evidence" value="ECO:0007669"/>
    <property type="project" value="UniProtKB-UniRule"/>
</dbReference>
<evidence type="ECO:0000256" key="5">
    <source>
        <dbReference type="ARBA" id="ARBA00022695"/>
    </source>
</evidence>
<dbReference type="Gene3D" id="3.10.150.10">
    <property type="entry name" value="DNA Polymerase III, subunit A, domain 2"/>
    <property type="match status" value="3"/>
</dbReference>
<accession>S3ZTX1</accession>
<dbReference type="InterPro" id="IPR022635">
    <property type="entry name" value="DNA_polIII_beta_C"/>
</dbReference>
<dbReference type="GO" id="GO:0008408">
    <property type="term" value="F:3'-5' exonuclease activity"/>
    <property type="evidence" value="ECO:0007669"/>
    <property type="project" value="InterPro"/>
</dbReference>
<dbReference type="AlphaFoldDB" id="S3ZTX1"/>
<dbReference type="InterPro" id="IPR001001">
    <property type="entry name" value="DNA_polIII_beta"/>
</dbReference>
<dbReference type="PANTHER" id="PTHR30478">
    <property type="entry name" value="DNA POLYMERASE III SUBUNIT BETA"/>
    <property type="match status" value="1"/>
</dbReference>
<sequence length="382" mass="39748">MKLQIEPGPFAAAIADAARALPARPPVPVLAGLKLEAAAGQLAVAAFDYEVSALATLPAAITQDGSALVSGRLLSDITRTVKSTNPVGLELDGTRLVLTCGHTRYTLHTLPLEEYPSLPKPGDTSGTVTGEALFHAVAQVVPAAGRDDTLPVLTGIQLTAADGKLTLAATDRYRFAVRSIDWSATSDTGQGQALISAKALLDAARMLADAEHIDTALPTNQGVFALAGPARSTTTRALEGNLPPYKTFWPTEFEATAVVDSGQLTAAVKRVALVAERGRPVHLHFGQDSLLLTAGSSDDAQAHDRIDADFDTQTGAPFSIAFNPGFLLDGLTALTADTDAQAIKFALANPVQPALLTGATRDGNDLGDGALNYLLMPIRVTT</sequence>
<evidence type="ECO:0000256" key="8">
    <source>
        <dbReference type="ARBA" id="ARBA00023125"/>
    </source>
</evidence>
<dbReference type="GO" id="GO:0009360">
    <property type="term" value="C:DNA polymerase III complex"/>
    <property type="evidence" value="ECO:0007669"/>
    <property type="project" value="InterPro"/>
</dbReference>
<keyword evidence="14" id="KW-1185">Reference proteome</keyword>
<evidence type="ECO:0000256" key="3">
    <source>
        <dbReference type="ARBA" id="ARBA00022490"/>
    </source>
</evidence>
<dbReference type="Pfam" id="PF02767">
    <property type="entry name" value="DNA_pol3_beta_2"/>
    <property type="match status" value="1"/>
</dbReference>
<dbReference type="Pfam" id="PF02768">
    <property type="entry name" value="DNA_pol3_beta_3"/>
    <property type="match status" value="1"/>
</dbReference>
<keyword evidence="6 9" id="KW-0235">DNA replication</keyword>
<evidence type="ECO:0000256" key="6">
    <source>
        <dbReference type="ARBA" id="ARBA00022705"/>
    </source>
</evidence>
<dbReference type="Proteomes" id="UP000014629">
    <property type="component" value="Unassembled WGS sequence"/>
</dbReference>
<dbReference type="EMBL" id="AOPZ01000003">
    <property type="protein sequence ID" value="EPH46891.1"/>
    <property type="molecule type" value="Genomic_DNA"/>
</dbReference>
<evidence type="ECO:0000259" key="11">
    <source>
        <dbReference type="Pfam" id="PF02767"/>
    </source>
</evidence>
<evidence type="ECO:0000256" key="9">
    <source>
        <dbReference type="PIRNR" id="PIRNR000804"/>
    </source>
</evidence>
<proteinExistence type="inferred from homology"/>
<evidence type="ECO:0000259" key="12">
    <source>
        <dbReference type="Pfam" id="PF02768"/>
    </source>
</evidence>
<dbReference type="PATRIC" id="fig|1286094.4.peg.55"/>
<reference evidence="13 14" key="1">
    <citation type="submission" date="2013-02" db="EMBL/GenBank/DDBJ databases">
        <title>Draft Genome Sequence of Streptomyces aurantiacus, Which Produces Setomimycin.</title>
        <authorList>
            <person name="Gruening B.A."/>
            <person name="Praeg A."/>
            <person name="Erxleben A."/>
            <person name="Guenther S."/>
            <person name="Mueller M."/>
        </authorList>
    </citation>
    <scope>NUCLEOTIDE SEQUENCE [LARGE SCALE GENOMIC DNA]</scope>
    <source>
        <strain evidence="13 14">JA 4570</strain>
    </source>
</reference>
<dbReference type="InterPro" id="IPR022637">
    <property type="entry name" value="DNA_polIII_beta_cen"/>
</dbReference>
<keyword evidence="4 9" id="KW-0808">Transferase</keyword>
<dbReference type="SMART" id="SM00480">
    <property type="entry name" value="POL3Bc"/>
    <property type="match status" value="1"/>
</dbReference>
<evidence type="ECO:0000259" key="10">
    <source>
        <dbReference type="Pfam" id="PF00712"/>
    </source>
</evidence>
<comment type="caution">
    <text evidence="13">The sequence shown here is derived from an EMBL/GenBank/DDBJ whole genome shotgun (WGS) entry which is preliminary data.</text>
</comment>
<dbReference type="OrthoDB" id="468978at2"/>
<dbReference type="Pfam" id="PF00712">
    <property type="entry name" value="DNA_pol3_beta"/>
    <property type="match status" value="1"/>
</dbReference>
<dbReference type="InterPro" id="IPR046938">
    <property type="entry name" value="DNA_clamp_sf"/>
</dbReference>
<protein>
    <recommendedName>
        <fullName evidence="9">Beta sliding clamp</fullName>
    </recommendedName>
</protein>
<dbReference type="RefSeq" id="WP_016638193.1">
    <property type="nucleotide sequence ID" value="NZ_AOPZ01000003.1"/>
</dbReference>
<feature type="domain" description="DNA polymerase III beta sliding clamp N-terminal" evidence="10">
    <location>
        <begin position="1"/>
        <end position="119"/>
    </location>
</feature>
<comment type="function">
    <text evidence="9">Confers DNA tethering and processivity to DNA polymerases and other proteins. Acts as a clamp, forming a ring around DNA (a reaction catalyzed by the clamp-loading complex) which diffuses in an ATP-independent manner freely and bidirectionally along dsDNA. Initially characterized for its ability to contact the catalytic subunit of DNA polymerase III (Pol III), a complex, multichain enzyme responsible for most of the replicative synthesis in bacteria; Pol III exhibits 3'-5' exonuclease proofreading activity. The beta chain is required for initiation of replication as well as for processivity of DNA replication.</text>
</comment>
<keyword evidence="3 9" id="KW-0963">Cytoplasm</keyword>
<keyword evidence="7 9" id="KW-0239">DNA-directed DNA polymerase</keyword>
<evidence type="ECO:0000256" key="1">
    <source>
        <dbReference type="ARBA" id="ARBA00004496"/>
    </source>
</evidence>
<dbReference type="GO" id="GO:0003677">
    <property type="term" value="F:DNA binding"/>
    <property type="evidence" value="ECO:0007669"/>
    <property type="project" value="UniProtKB-UniRule"/>
</dbReference>
<comment type="subcellular location">
    <subcellularLocation>
        <location evidence="1 9">Cytoplasm</location>
    </subcellularLocation>
</comment>
<feature type="domain" description="DNA polymerase III beta sliding clamp C-terminal" evidence="12">
    <location>
        <begin position="248"/>
        <end position="360"/>
    </location>
</feature>
<dbReference type="PIRSF" id="PIRSF000804">
    <property type="entry name" value="DNA_pol_III_b"/>
    <property type="match status" value="1"/>
</dbReference>
<evidence type="ECO:0000256" key="7">
    <source>
        <dbReference type="ARBA" id="ARBA00022932"/>
    </source>
</evidence>
<dbReference type="GO" id="GO:0005737">
    <property type="term" value="C:cytoplasm"/>
    <property type="evidence" value="ECO:0007669"/>
    <property type="project" value="UniProtKB-SubCell"/>
</dbReference>
<name>S3ZTX1_9ACTN</name>
<evidence type="ECO:0000313" key="14">
    <source>
        <dbReference type="Proteomes" id="UP000014629"/>
    </source>
</evidence>
<dbReference type="NCBIfam" id="TIGR00663">
    <property type="entry name" value="dnan"/>
    <property type="match status" value="1"/>
</dbReference>
<dbReference type="CDD" id="cd00140">
    <property type="entry name" value="beta_clamp"/>
    <property type="match status" value="1"/>
</dbReference>
<feature type="domain" description="DNA polymerase III beta sliding clamp central" evidence="11">
    <location>
        <begin position="129"/>
        <end position="243"/>
    </location>
</feature>
<comment type="subunit">
    <text evidence="9">Forms a ring-shaped head-to-tail homodimer around DNA.</text>
</comment>
<gene>
    <name evidence="13" type="ORF">STRAU_0057</name>
</gene>
<dbReference type="GO" id="GO:0006271">
    <property type="term" value="P:DNA strand elongation involved in DNA replication"/>
    <property type="evidence" value="ECO:0007669"/>
    <property type="project" value="TreeGrafter"/>
</dbReference>
<evidence type="ECO:0000256" key="2">
    <source>
        <dbReference type="ARBA" id="ARBA00010752"/>
    </source>
</evidence>
<dbReference type="PANTHER" id="PTHR30478:SF0">
    <property type="entry name" value="BETA SLIDING CLAMP"/>
    <property type="match status" value="1"/>
</dbReference>